<dbReference type="EMBL" id="JBBLZC010000012">
    <property type="protein sequence ID" value="MEK0084060.1"/>
    <property type="molecule type" value="Genomic_DNA"/>
</dbReference>
<dbReference type="PANTHER" id="PTHR48106">
    <property type="entry name" value="QUINONE OXIDOREDUCTASE PIG3-RELATED"/>
    <property type="match status" value="1"/>
</dbReference>
<keyword evidence="1" id="KW-0521">NADP</keyword>
<dbReference type="PANTHER" id="PTHR48106:SF13">
    <property type="entry name" value="QUINONE OXIDOREDUCTASE-RELATED"/>
    <property type="match status" value="1"/>
</dbReference>
<evidence type="ECO:0000259" key="3">
    <source>
        <dbReference type="Pfam" id="PF00107"/>
    </source>
</evidence>
<keyword evidence="2" id="KW-0560">Oxidoreductase</keyword>
<dbReference type="Pfam" id="PF00107">
    <property type="entry name" value="ADH_zinc_N"/>
    <property type="match status" value="1"/>
</dbReference>
<feature type="domain" description="Alcohol dehydrogenase-like C-terminal" evidence="3">
    <location>
        <begin position="2"/>
        <end position="103"/>
    </location>
</feature>
<protein>
    <submittedName>
        <fullName evidence="4">Zinc-binding dehydrogenase</fullName>
    </submittedName>
</protein>
<keyword evidence="5" id="KW-1185">Reference proteome</keyword>
<comment type="caution">
    <text evidence="4">The sequence shown here is derived from an EMBL/GenBank/DDBJ whole genome shotgun (WGS) entry which is preliminary data.</text>
</comment>
<proteinExistence type="predicted"/>
<reference evidence="4 5" key="1">
    <citation type="submission" date="2024-01" db="EMBL/GenBank/DDBJ databases">
        <title>Multi-omics insights into the function and evolution of sodium benzoate biodegradation pathways in Benzoatithermus flavus gen. nov., sp. nov. from hot spring.</title>
        <authorList>
            <person name="Hu C.-J."/>
            <person name="Li W.-J."/>
        </authorList>
    </citation>
    <scope>NUCLEOTIDE SEQUENCE [LARGE SCALE GENOMIC DNA]</scope>
    <source>
        <strain evidence="4 5">SYSU G07066</strain>
    </source>
</reference>
<evidence type="ECO:0000256" key="2">
    <source>
        <dbReference type="ARBA" id="ARBA00023002"/>
    </source>
</evidence>
<dbReference type="Proteomes" id="UP001375743">
    <property type="component" value="Unassembled WGS sequence"/>
</dbReference>
<dbReference type="RefSeq" id="WP_418159910.1">
    <property type="nucleotide sequence ID" value="NZ_JBBLZC010000012.1"/>
</dbReference>
<accession>A0ABU8XUF6</accession>
<sequence>MIGTVGSAEKAELARAHGLDHAILYRSEDFVTQARRLTGGQGVDLAIDGTGGEVLLRTLDAVRPFGTVLSVGQVAGETRPLALGELGPARSLLLGRPSVFRYLADTSRYRRAARAVLAEVTDGLAVTIGLKLRLAEATVAHAAPETGRTTGSILLVPG</sequence>
<gene>
    <name evidence="4" type="ORF">U1T56_12925</name>
</gene>
<evidence type="ECO:0000313" key="4">
    <source>
        <dbReference type="EMBL" id="MEK0084060.1"/>
    </source>
</evidence>
<organism evidence="4 5">
    <name type="scientific">Benzoatithermus flavus</name>
    <dbReference type="NCBI Taxonomy" id="3108223"/>
    <lineage>
        <taxon>Bacteria</taxon>
        <taxon>Pseudomonadati</taxon>
        <taxon>Pseudomonadota</taxon>
        <taxon>Alphaproteobacteria</taxon>
        <taxon>Geminicoccales</taxon>
        <taxon>Geminicoccaceae</taxon>
        <taxon>Benzoatithermus</taxon>
    </lineage>
</organism>
<evidence type="ECO:0000313" key="5">
    <source>
        <dbReference type="Proteomes" id="UP001375743"/>
    </source>
</evidence>
<dbReference type="Gene3D" id="3.40.50.720">
    <property type="entry name" value="NAD(P)-binding Rossmann-like Domain"/>
    <property type="match status" value="1"/>
</dbReference>
<name>A0ABU8XUF6_9PROT</name>
<dbReference type="Gene3D" id="3.90.180.10">
    <property type="entry name" value="Medium-chain alcohol dehydrogenases, catalytic domain"/>
    <property type="match status" value="1"/>
</dbReference>
<dbReference type="InterPro" id="IPR036291">
    <property type="entry name" value="NAD(P)-bd_dom_sf"/>
</dbReference>
<dbReference type="InterPro" id="IPR013149">
    <property type="entry name" value="ADH-like_C"/>
</dbReference>
<dbReference type="SUPFAM" id="SSF51735">
    <property type="entry name" value="NAD(P)-binding Rossmann-fold domains"/>
    <property type="match status" value="1"/>
</dbReference>
<evidence type="ECO:0000256" key="1">
    <source>
        <dbReference type="ARBA" id="ARBA00022857"/>
    </source>
</evidence>